<dbReference type="SUPFAM" id="SSF144091">
    <property type="entry name" value="Rhomboid-like"/>
    <property type="match status" value="1"/>
</dbReference>
<keyword evidence="2 5" id="KW-0812">Transmembrane</keyword>
<feature type="transmembrane region" description="Helical" evidence="5">
    <location>
        <begin position="147"/>
        <end position="165"/>
    </location>
</feature>
<feature type="domain" description="Peptidase S54 rhomboid" evidence="6">
    <location>
        <begin position="59"/>
        <end position="191"/>
    </location>
</feature>
<evidence type="ECO:0000259" key="6">
    <source>
        <dbReference type="Pfam" id="PF01694"/>
    </source>
</evidence>
<dbReference type="RefSeq" id="WP_285522813.1">
    <property type="nucleotide sequence ID" value="NZ_JASNGB010000055.1"/>
</dbReference>
<dbReference type="GO" id="GO:0006508">
    <property type="term" value="P:proteolysis"/>
    <property type="evidence" value="ECO:0007669"/>
    <property type="project" value="UniProtKB-KW"/>
</dbReference>
<keyword evidence="3 5" id="KW-1133">Transmembrane helix</keyword>
<feature type="transmembrane region" description="Helical" evidence="5">
    <location>
        <begin position="70"/>
        <end position="89"/>
    </location>
</feature>
<keyword evidence="7" id="KW-0645">Protease</keyword>
<dbReference type="Gene3D" id="1.20.1540.10">
    <property type="entry name" value="Rhomboid-like"/>
    <property type="match status" value="1"/>
</dbReference>
<evidence type="ECO:0000256" key="5">
    <source>
        <dbReference type="SAM" id="Phobius"/>
    </source>
</evidence>
<dbReference type="Proteomes" id="UP001302059">
    <property type="component" value="Unassembled WGS sequence"/>
</dbReference>
<reference evidence="7 8" key="1">
    <citation type="submission" date="2023-05" db="EMBL/GenBank/DDBJ databases">
        <authorList>
            <person name="Gao F."/>
        </authorList>
    </citation>
    <scope>NUCLEOTIDE SEQUENCE [LARGE SCALE GENOMIC DNA]</scope>
    <source>
        <strain evidence="7 8">MIMF12</strain>
    </source>
</reference>
<dbReference type="GO" id="GO:0008233">
    <property type="term" value="F:peptidase activity"/>
    <property type="evidence" value="ECO:0007669"/>
    <property type="project" value="UniProtKB-KW"/>
</dbReference>
<sequence length="208" mass="22056">MRSPSPLPRRPRSPVGAALLLTALLVGGVWAQEVVDQFAFGGRLDLYGIVPRDPTRLENVLTAPFLHGDFAHLIANTGPLAVLAFMGALRGVGRFLAANAVIILLGGGLVWLLGRGGSLHLGASLLVFGYLAYLLGVGWWERTLGAILAALLALFLYGGVLWGVLPTNPLVSWEAHLFGFVAGLVAAAWLHGRRPPPQASPYSPPARF</sequence>
<evidence type="ECO:0000256" key="4">
    <source>
        <dbReference type="ARBA" id="ARBA00023136"/>
    </source>
</evidence>
<comment type="subcellular location">
    <subcellularLocation>
        <location evidence="1">Membrane</location>
        <topology evidence="1">Multi-pass membrane protein</topology>
    </subcellularLocation>
</comment>
<gene>
    <name evidence="7" type="ORF">QOL99_07885</name>
</gene>
<dbReference type="EC" id="3.4.21.105" evidence="7"/>
<evidence type="ECO:0000256" key="1">
    <source>
        <dbReference type="ARBA" id="ARBA00004141"/>
    </source>
</evidence>
<evidence type="ECO:0000256" key="2">
    <source>
        <dbReference type="ARBA" id="ARBA00022692"/>
    </source>
</evidence>
<dbReference type="InterPro" id="IPR022764">
    <property type="entry name" value="Peptidase_S54_rhomboid_dom"/>
</dbReference>
<evidence type="ECO:0000313" key="7">
    <source>
        <dbReference type="EMBL" id="MDL2344070.1"/>
    </source>
</evidence>
<organism evidence="7 8">
    <name type="scientific">Deinococcus rhizophilus</name>
    <dbReference type="NCBI Taxonomy" id="3049544"/>
    <lineage>
        <taxon>Bacteria</taxon>
        <taxon>Thermotogati</taxon>
        <taxon>Deinococcota</taxon>
        <taxon>Deinococci</taxon>
        <taxon>Deinococcales</taxon>
        <taxon>Deinococcaceae</taxon>
        <taxon>Deinococcus</taxon>
    </lineage>
</organism>
<feature type="transmembrane region" description="Helical" evidence="5">
    <location>
        <begin position="96"/>
        <end position="113"/>
    </location>
</feature>
<feature type="transmembrane region" description="Helical" evidence="5">
    <location>
        <begin position="171"/>
        <end position="190"/>
    </location>
</feature>
<name>A0ABT7JG75_9DEIO</name>
<comment type="caution">
    <text evidence="7">The sequence shown here is derived from an EMBL/GenBank/DDBJ whole genome shotgun (WGS) entry which is preliminary data.</text>
</comment>
<protein>
    <submittedName>
        <fullName evidence="7">Rhomboid family intramembrane serine protease</fullName>
        <ecNumber evidence="7">3.4.21.105</ecNumber>
    </submittedName>
</protein>
<dbReference type="InterPro" id="IPR035952">
    <property type="entry name" value="Rhomboid-like_sf"/>
</dbReference>
<keyword evidence="7" id="KW-0378">Hydrolase</keyword>
<keyword evidence="4 5" id="KW-0472">Membrane</keyword>
<evidence type="ECO:0000256" key="3">
    <source>
        <dbReference type="ARBA" id="ARBA00022989"/>
    </source>
</evidence>
<keyword evidence="8" id="KW-1185">Reference proteome</keyword>
<proteinExistence type="predicted"/>
<dbReference type="EMBL" id="JASNGB010000055">
    <property type="protein sequence ID" value="MDL2344070.1"/>
    <property type="molecule type" value="Genomic_DNA"/>
</dbReference>
<dbReference type="Pfam" id="PF01694">
    <property type="entry name" value="Rhomboid"/>
    <property type="match status" value="1"/>
</dbReference>
<evidence type="ECO:0000313" key="8">
    <source>
        <dbReference type="Proteomes" id="UP001302059"/>
    </source>
</evidence>
<feature type="transmembrane region" description="Helical" evidence="5">
    <location>
        <begin position="119"/>
        <end position="140"/>
    </location>
</feature>
<accession>A0ABT7JG75</accession>